<dbReference type="InterPro" id="IPR000494">
    <property type="entry name" value="Rcpt_L-dom"/>
</dbReference>
<gene>
    <name evidence="4" type="ORF">DICVIV_01508</name>
</gene>
<feature type="chain" id="PRO_5002336661" evidence="2">
    <location>
        <begin position="18"/>
        <end position="443"/>
    </location>
</feature>
<feature type="domain" description="Receptor L-domain" evidence="3">
    <location>
        <begin position="265"/>
        <end position="369"/>
    </location>
</feature>
<proteinExistence type="predicted"/>
<name>A0A0D8YCK7_DICVI</name>
<feature type="transmembrane region" description="Helical" evidence="1">
    <location>
        <begin position="398"/>
        <end position="421"/>
    </location>
</feature>
<dbReference type="Proteomes" id="UP000053766">
    <property type="component" value="Unassembled WGS sequence"/>
</dbReference>
<dbReference type="Gene3D" id="3.80.20.20">
    <property type="entry name" value="Receptor L-domain"/>
    <property type="match status" value="1"/>
</dbReference>
<evidence type="ECO:0000313" key="5">
    <source>
        <dbReference type="Proteomes" id="UP000053766"/>
    </source>
</evidence>
<dbReference type="InterPro" id="IPR036941">
    <property type="entry name" value="Rcpt_L-dom_sf"/>
</dbReference>
<evidence type="ECO:0000259" key="3">
    <source>
        <dbReference type="Pfam" id="PF01030"/>
    </source>
</evidence>
<keyword evidence="1" id="KW-1133">Transmembrane helix</keyword>
<evidence type="ECO:0000313" key="4">
    <source>
        <dbReference type="EMBL" id="KJH52306.1"/>
    </source>
</evidence>
<keyword evidence="1" id="KW-0472">Membrane</keyword>
<keyword evidence="5" id="KW-1185">Reference proteome</keyword>
<dbReference type="AlphaFoldDB" id="A0A0D8YCK7"/>
<evidence type="ECO:0000256" key="1">
    <source>
        <dbReference type="SAM" id="Phobius"/>
    </source>
</evidence>
<keyword evidence="1" id="KW-0812">Transmembrane</keyword>
<dbReference type="PANTHER" id="PTHR21662:SF59">
    <property type="entry name" value="RECEPTOR PROTEIN-TYROSINE KINASE"/>
    <property type="match status" value="1"/>
</dbReference>
<reference evidence="5" key="2">
    <citation type="journal article" date="2016" name="Sci. Rep.">
        <title>Dictyocaulus viviparus genome, variome and transcriptome elucidate lungworm biology and support future intervention.</title>
        <authorList>
            <person name="McNulty S.N."/>
            <person name="Strube C."/>
            <person name="Rosa B.A."/>
            <person name="Martin J.C."/>
            <person name="Tyagi R."/>
            <person name="Choi Y.J."/>
            <person name="Wang Q."/>
            <person name="Hallsworth Pepin K."/>
            <person name="Zhang X."/>
            <person name="Ozersky P."/>
            <person name="Wilson R.K."/>
            <person name="Sternberg P.W."/>
            <person name="Gasser R.B."/>
            <person name="Mitreva M."/>
        </authorList>
    </citation>
    <scope>NUCLEOTIDE SEQUENCE [LARGE SCALE GENOMIC DNA]</scope>
    <source>
        <strain evidence="5">HannoverDv2000</strain>
    </source>
</reference>
<accession>A0A0D8YCK7</accession>
<protein>
    <submittedName>
        <fullName evidence="4">Receptor L domain protein</fullName>
    </submittedName>
</protein>
<sequence length="443" mass="50077">MKICYLVILQALQLVLSYNCTDYDLYRKDFKRFFHKCGSRPTLSFGRTISPLIDARRFRGDEFNWFFSRLKKFQVCIRIRNTSLRRVVFPAIRRKAAARCSKYFAAIVILDNPLLEEIVFGNGTVLSKFVPTLLVRGNRKLSKESIERMNKIKRGFKISIRTSIQTAGECPVPKPLENLDDLIGCESLFGDILLEDETLKPPSEPLKAFNHTGCVIVKDSNVENINFLYNLRNNTVPPWLCDSELTCMGGIVTPDYIASTIANQKCDIIREDVILQNWTDDSTALQHFKSVRKIIGVLHVSDCPELVTLDFFSNLQEIDAGAEDERAALVIANNSALQELRLASLRSVKSNASLAIIIDDNPMLRTDFNEWYELAGGQNRSKLFMIESEVEEQSHGSLSLPIVLAPTISFLIVLMLLIYCCSIKTKWKKFSGMSTHVGSVAAK</sequence>
<dbReference type="Pfam" id="PF01030">
    <property type="entry name" value="Recep_L_domain"/>
    <property type="match status" value="1"/>
</dbReference>
<reference evidence="4 5" key="1">
    <citation type="submission" date="2013-11" db="EMBL/GenBank/DDBJ databases">
        <title>Draft genome of the bovine lungworm Dictyocaulus viviparus.</title>
        <authorList>
            <person name="Mitreva M."/>
        </authorList>
    </citation>
    <scope>NUCLEOTIDE SEQUENCE [LARGE SCALE GENOMIC DNA]</scope>
    <source>
        <strain evidence="4 5">HannoverDv2000</strain>
    </source>
</reference>
<evidence type="ECO:0000256" key="2">
    <source>
        <dbReference type="SAM" id="SignalP"/>
    </source>
</evidence>
<dbReference type="PANTHER" id="PTHR21662">
    <property type="entry name" value="RECEPTOR PROTEIN-TYROSINE KINASE"/>
    <property type="match status" value="1"/>
</dbReference>
<feature type="signal peptide" evidence="2">
    <location>
        <begin position="1"/>
        <end position="17"/>
    </location>
</feature>
<keyword evidence="4" id="KW-0675">Receptor</keyword>
<organism evidence="4 5">
    <name type="scientific">Dictyocaulus viviparus</name>
    <name type="common">Bovine lungworm</name>
    <dbReference type="NCBI Taxonomy" id="29172"/>
    <lineage>
        <taxon>Eukaryota</taxon>
        <taxon>Metazoa</taxon>
        <taxon>Ecdysozoa</taxon>
        <taxon>Nematoda</taxon>
        <taxon>Chromadorea</taxon>
        <taxon>Rhabditida</taxon>
        <taxon>Rhabditina</taxon>
        <taxon>Rhabditomorpha</taxon>
        <taxon>Strongyloidea</taxon>
        <taxon>Metastrongylidae</taxon>
        <taxon>Dictyocaulus</taxon>
    </lineage>
</organism>
<dbReference type="InterPro" id="IPR053079">
    <property type="entry name" value="SPS2_domain"/>
</dbReference>
<dbReference type="EMBL" id="KN716167">
    <property type="protein sequence ID" value="KJH52306.1"/>
    <property type="molecule type" value="Genomic_DNA"/>
</dbReference>
<keyword evidence="2" id="KW-0732">Signal</keyword>
<dbReference type="SUPFAM" id="SSF52058">
    <property type="entry name" value="L domain-like"/>
    <property type="match status" value="2"/>
</dbReference>
<dbReference type="OrthoDB" id="5860819at2759"/>